<keyword evidence="4 8" id="KW-0863">Zinc-finger</keyword>
<accession>A0A0P7TWW1</accession>
<dbReference type="GO" id="GO:0005634">
    <property type="term" value="C:nucleus"/>
    <property type="evidence" value="ECO:0007669"/>
    <property type="project" value="UniProtKB-SubCell"/>
</dbReference>
<dbReference type="InterPro" id="IPR013087">
    <property type="entry name" value="Znf_C2H2_type"/>
</dbReference>
<dbReference type="FunFam" id="3.30.160.60:FF:001450">
    <property type="entry name" value="zinc finger protein 774"/>
    <property type="match status" value="1"/>
</dbReference>
<evidence type="ECO:0000256" key="6">
    <source>
        <dbReference type="ARBA" id="ARBA00023125"/>
    </source>
</evidence>
<gene>
    <name evidence="11" type="ORF">Z043_123814</name>
</gene>
<protein>
    <submittedName>
        <fullName evidence="11">Zinc finger protein 287-like</fullName>
    </submittedName>
</protein>
<dbReference type="SMART" id="SM00355">
    <property type="entry name" value="ZnF_C2H2"/>
    <property type="match status" value="2"/>
</dbReference>
<comment type="subcellular location">
    <subcellularLocation>
        <location evidence="1">Nucleus</location>
    </subcellularLocation>
</comment>
<evidence type="ECO:0000256" key="4">
    <source>
        <dbReference type="ARBA" id="ARBA00022771"/>
    </source>
</evidence>
<dbReference type="AlphaFoldDB" id="A0A0P7TWW1"/>
<feature type="compositionally biased region" description="Basic and acidic residues" evidence="9">
    <location>
        <begin position="197"/>
        <end position="209"/>
    </location>
</feature>
<feature type="region of interest" description="Disordered" evidence="9">
    <location>
        <begin position="97"/>
        <end position="252"/>
    </location>
</feature>
<feature type="region of interest" description="Disordered" evidence="9">
    <location>
        <begin position="397"/>
        <end position="430"/>
    </location>
</feature>
<evidence type="ECO:0000256" key="1">
    <source>
        <dbReference type="ARBA" id="ARBA00004123"/>
    </source>
</evidence>
<dbReference type="GO" id="GO:0008270">
    <property type="term" value="F:zinc ion binding"/>
    <property type="evidence" value="ECO:0007669"/>
    <property type="project" value="UniProtKB-KW"/>
</dbReference>
<keyword evidence="5" id="KW-0862">Zinc</keyword>
<feature type="non-terminal residue" evidence="11">
    <location>
        <position position="461"/>
    </location>
</feature>
<evidence type="ECO:0000256" key="5">
    <source>
        <dbReference type="ARBA" id="ARBA00022833"/>
    </source>
</evidence>
<comment type="caution">
    <text evidence="11">The sequence shown here is derived from an EMBL/GenBank/DDBJ whole genome shotgun (WGS) entry which is preliminary data.</text>
</comment>
<name>A0A0P7TWW1_SCLFO</name>
<keyword evidence="3" id="KW-0677">Repeat</keyword>
<keyword evidence="2" id="KW-0479">Metal-binding</keyword>
<dbReference type="Pfam" id="PF00096">
    <property type="entry name" value="zf-C2H2"/>
    <property type="match status" value="1"/>
</dbReference>
<feature type="domain" description="C2H2-type" evidence="10">
    <location>
        <begin position="301"/>
        <end position="328"/>
    </location>
</feature>
<keyword evidence="6" id="KW-0238">DNA-binding</keyword>
<dbReference type="Gene3D" id="3.30.160.60">
    <property type="entry name" value="Classic Zinc Finger"/>
    <property type="match status" value="1"/>
</dbReference>
<dbReference type="PROSITE" id="PS00028">
    <property type="entry name" value="ZINC_FINGER_C2H2_1"/>
    <property type="match status" value="1"/>
</dbReference>
<dbReference type="GO" id="GO:0000978">
    <property type="term" value="F:RNA polymerase II cis-regulatory region sequence-specific DNA binding"/>
    <property type="evidence" value="ECO:0007669"/>
    <property type="project" value="TreeGrafter"/>
</dbReference>
<dbReference type="PANTHER" id="PTHR24388">
    <property type="entry name" value="ZINC FINGER PROTEIN"/>
    <property type="match status" value="1"/>
</dbReference>
<evidence type="ECO:0000313" key="12">
    <source>
        <dbReference type="Proteomes" id="UP000034805"/>
    </source>
</evidence>
<evidence type="ECO:0000256" key="2">
    <source>
        <dbReference type="ARBA" id="ARBA00022723"/>
    </source>
</evidence>
<dbReference type="InterPro" id="IPR036236">
    <property type="entry name" value="Znf_C2H2_sf"/>
</dbReference>
<feature type="compositionally biased region" description="Acidic residues" evidence="9">
    <location>
        <begin position="155"/>
        <end position="164"/>
    </location>
</feature>
<evidence type="ECO:0000256" key="7">
    <source>
        <dbReference type="ARBA" id="ARBA00023242"/>
    </source>
</evidence>
<organism evidence="11 12">
    <name type="scientific">Scleropages formosus</name>
    <name type="common">Asian bonytongue</name>
    <name type="synonym">Osteoglossum formosum</name>
    <dbReference type="NCBI Taxonomy" id="113540"/>
    <lineage>
        <taxon>Eukaryota</taxon>
        <taxon>Metazoa</taxon>
        <taxon>Chordata</taxon>
        <taxon>Craniata</taxon>
        <taxon>Vertebrata</taxon>
        <taxon>Euteleostomi</taxon>
        <taxon>Actinopterygii</taxon>
        <taxon>Neopterygii</taxon>
        <taxon>Teleostei</taxon>
        <taxon>Osteoglossocephala</taxon>
        <taxon>Osteoglossomorpha</taxon>
        <taxon>Osteoglossiformes</taxon>
        <taxon>Osteoglossidae</taxon>
        <taxon>Scleropages</taxon>
    </lineage>
</organism>
<dbReference type="GO" id="GO:0000981">
    <property type="term" value="F:DNA-binding transcription factor activity, RNA polymerase II-specific"/>
    <property type="evidence" value="ECO:0007669"/>
    <property type="project" value="TreeGrafter"/>
</dbReference>
<evidence type="ECO:0000313" key="11">
    <source>
        <dbReference type="EMBL" id="KPP58368.1"/>
    </source>
</evidence>
<evidence type="ECO:0000259" key="10">
    <source>
        <dbReference type="PROSITE" id="PS50157"/>
    </source>
</evidence>
<dbReference type="PANTHER" id="PTHR24388:SF54">
    <property type="entry name" value="PROTEIN ESCARGOT"/>
    <property type="match status" value="1"/>
</dbReference>
<reference evidence="11 12" key="1">
    <citation type="submission" date="2015-08" db="EMBL/GenBank/DDBJ databases">
        <title>The genome of the Asian arowana (Scleropages formosus).</title>
        <authorList>
            <person name="Tan M.H."/>
            <person name="Gan H.M."/>
            <person name="Croft L.J."/>
            <person name="Austin C.M."/>
        </authorList>
    </citation>
    <scope>NUCLEOTIDE SEQUENCE [LARGE SCALE GENOMIC DNA]</scope>
    <source>
        <strain evidence="11">Aro1</strain>
    </source>
</reference>
<dbReference type="Proteomes" id="UP000034805">
    <property type="component" value="Unassembled WGS sequence"/>
</dbReference>
<dbReference type="SUPFAM" id="SSF57667">
    <property type="entry name" value="beta-beta-alpha zinc fingers"/>
    <property type="match status" value="1"/>
</dbReference>
<sequence length="461" mass="50286">APETPSSSVRVRAMADSVKTFQSHLTSVLDSLVRASVCEITKLFQDTVKDYLVEISLNRKENEALKLRLRLTENKLRNERKYGMGWAAGRRAPGLLVSEESGRRKRKSDAGRTKHIGSTAFTKDWPTGPWQAGSATTGEAGGAPRDVYLVQLPGGEEEEEEEAVESTARESEETTNIKEECESEWASQITSAGGPEKLAEQQRTRHGVEELPSLETGLKAERGAESATQCLGQSGAEREPAQMEQGGMGTHMSQVAGVSTAESGGDPGDFVHLCNQCGYTFNSAGDLEEHPCLLSVQEQQHTCTLCGKSFNQASHLLSHVRLHTEEAGERPYRCAHTNSGGTMSENTMGFQSQLAALMEMLVKAVVCETTKLFESGVLQLRVEMANVRQENEELKARLRRSGEADRHSIAQRKISDPDTDESSNPAVQLTGSEAVDVVKMSPIVTLKEENSAVDLSLVKHE</sequence>
<proteinExistence type="predicted"/>
<feature type="compositionally biased region" description="Basic and acidic residues" evidence="9">
    <location>
        <begin position="397"/>
        <end position="416"/>
    </location>
</feature>
<dbReference type="EMBL" id="JARO02014107">
    <property type="protein sequence ID" value="KPP58368.1"/>
    <property type="molecule type" value="Genomic_DNA"/>
</dbReference>
<evidence type="ECO:0000256" key="3">
    <source>
        <dbReference type="ARBA" id="ARBA00022737"/>
    </source>
</evidence>
<feature type="non-terminal residue" evidence="11">
    <location>
        <position position="1"/>
    </location>
</feature>
<keyword evidence="7" id="KW-0539">Nucleus</keyword>
<feature type="compositionally biased region" description="Basic and acidic residues" evidence="9">
    <location>
        <begin position="167"/>
        <end position="180"/>
    </location>
</feature>
<dbReference type="InterPro" id="IPR050527">
    <property type="entry name" value="Snail/Krueppel_Znf"/>
</dbReference>
<evidence type="ECO:0000256" key="8">
    <source>
        <dbReference type="PROSITE-ProRule" id="PRU00042"/>
    </source>
</evidence>
<evidence type="ECO:0000256" key="9">
    <source>
        <dbReference type="SAM" id="MobiDB-lite"/>
    </source>
</evidence>
<dbReference type="PROSITE" id="PS50157">
    <property type="entry name" value="ZINC_FINGER_C2H2_2"/>
    <property type="match status" value="1"/>
</dbReference>